<gene>
    <name evidence="2" type="primary">epsE</name>
    <name evidence="2" type="ORF">CVS54_02368</name>
</gene>
<dbReference type="PANTHER" id="PTHR43685">
    <property type="entry name" value="GLYCOSYLTRANSFERASE"/>
    <property type="match status" value="1"/>
</dbReference>
<dbReference type="RefSeq" id="WP_046749520.1">
    <property type="nucleotide sequence ID" value="NZ_CP031422.1"/>
</dbReference>
<dbReference type="Gene3D" id="3.90.550.10">
    <property type="entry name" value="Spore Coat Polysaccharide Biosynthesis Protein SpsA, Chain A"/>
    <property type="match status" value="1"/>
</dbReference>
<keyword evidence="2" id="KW-0808">Transferase</keyword>
<dbReference type="PANTHER" id="PTHR43685:SF2">
    <property type="entry name" value="GLYCOSYLTRANSFERASE 2-LIKE DOMAIN-CONTAINING PROTEIN"/>
    <property type="match status" value="1"/>
</dbReference>
<dbReference type="KEGG" id="moy:CVS54_02368"/>
<keyword evidence="2" id="KW-0328">Glycosyltransferase</keyword>
<proteinExistence type="predicted"/>
<feature type="domain" description="Glycosyltransferase 2-like" evidence="1">
    <location>
        <begin position="7"/>
        <end position="173"/>
    </location>
</feature>
<evidence type="ECO:0000313" key="3">
    <source>
        <dbReference type="Proteomes" id="UP000274841"/>
    </source>
</evidence>
<dbReference type="GO" id="GO:0016757">
    <property type="term" value="F:glycosyltransferase activity"/>
    <property type="evidence" value="ECO:0007669"/>
    <property type="project" value="UniProtKB-KW"/>
</dbReference>
<dbReference type="SUPFAM" id="SSF53448">
    <property type="entry name" value="Nucleotide-diphospho-sugar transferases"/>
    <property type="match status" value="1"/>
</dbReference>
<protein>
    <submittedName>
        <fullName evidence="2">Glycosyltransferase EpsE</fullName>
        <ecNumber evidence="2">2.4.-.-</ecNumber>
    </submittedName>
</protein>
<dbReference type="InterPro" id="IPR029044">
    <property type="entry name" value="Nucleotide-diphossugar_trans"/>
</dbReference>
<dbReference type="AlphaFoldDB" id="A0A3S9WLY0"/>
<evidence type="ECO:0000259" key="1">
    <source>
        <dbReference type="Pfam" id="PF00535"/>
    </source>
</evidence>
<reference evidence="2 3" key="1">
    <citation type="submission" date="2018-08" db="EMBL/GenBank/DDBJ databases">
        <title>Microbacterium oxydans strain HG3.</title>
        <authorList>
            <person name="ORTET P."/>
        </authorList>
    </citation>
    <scope>NUCLEOTIDE SEQUENCE [LARGE SCALE GENOMIC DNA]</scope>
    <source>
        <strain evidence="2 3">HG3</strain>
    </source>
</reference>
<dbReference type="EMBL" id="CP031422">
    <property type="protein sequence ID" value="AZS41023.1"/>
    <property type="molecule type" value="Genomic_DNA"/>
</dbReference>
<organism evidence="2 3">
    <name type="scientific">Microbacterium oxydans</name>
    <dbReference type="NCBI Taxonomy" id="82380"/>
    <lineage>
        <taxon>Bacteria</taxon>
        <taxon>Bacillati</taxon>
        <taxon>Actinomycetota</taxon>
        <taxon>Actinomycetes</taxon>
        <taxon>Micrococcales</taxon>
        <taxon>Microbacteriaceae</taxon>
        <taxon>Microbacterium</taxon>
    </lineage>
</organism>
<dbReference type="Pfam" id="PF00535">
    <property type="entry name" value="Glycos_transf_2"/>
    <property type="match status" value="1"/>
</dbReference>
<dbReference type="InterPro" id="IPR050834">
    <property type="entry name" value="Glycosyltransf_2"/>
</dbReference>
<name>A0A3S9WLY0_9MICO</name>
<dbReference type="Proteomes" id="UP000274841">
    <property type="component" value="Chromosome"/>
</dbReference>
<sequence length="276" mass="30252">MTGPRVSVVIPAYNNAKVIGETIDSVLAQEGVDLELVIADHSSTDGTRAVIEQYESDPRVTLLDTPSGGGAPRNWNRVTAEATGEFLKLVCGDDVLRPGVLARQAELLRSSGAVFTACRRDIVDADSKVLFKGWGLRGLTASMPGSSAVRRAVRAGSNQFGEPASVMMRTAALQEAGGWYDRFPYLIDQASYSRVLMTGDFVPDVETGATFRMSTTQWSVALVKDQATQAHQFHRWLHEEYPDAVKAADVTMGNVRASLMARARRLSYRVLERRMR</sequence>
<accession>A0A3S9WLY0</accession>
<dbReference type="EC" id="2.4.-.-" evidence="2"/>
<dbReference type="CDD" id="cd00761">
    <property type="entry name" value="Glyco_tranf_GTA_type"/>
    <property type="match status" value="1"/>
</dbReference>
<evidence type="ECO:0000313" key="2">
    <source>
        <dbReference type="EMBL" id="AZS41023.1"/>
    </source>
</evidence>
<dbReference type="InterPro" id="IPR001173">
    <property type="entry name" value="Glyco_trans_2-like"/>
</dbReference>